<dbReference type="AlphaFoldDB" id="A0A7G9RZ55"/>
<dbReference type="InterPro" id="IPR001647">
    <property type="entry name" value="HTH_TetR"/>
</dbReference>
<dbReference type="KEGG" id="eio:H9L01_00440"/>
<dbReference type="GO" id="GO:0003677">
    <property type="term" value="F:DNA binding"/>
    <property type="evidence" value="ECO:0007669"/>
    <property type="project" value="UniProtKB-UniRule"/>
</dbReference>
<evidence type="ECO:0000313" key="4">
    <source>
        <dbReference type="EMBL" id="QNN60880.1"/>
    </source>
</evidence>
<evidence type="ECO:0000313" key="5">
    <source>
        <dbReference type="Proteomes" id="UP000515928"/>
    </source>
</evidence>
<dbReference type="PRINTS" id="PR00455">
    <property type="entry name" value="HTHTETR"/>
</dbReference>
<feature type="DNA-binding region" description="H-T-H motif" evidence="2">
    <location>
        <begin position="32"/>
        <end position="51"/>
    </location>
</feature>
<reference evidence="4 5" key="1">
    <citation type="submission" date="2020-08" db="EMBL/GenBank/DDBJ databases">
        <title>Genome sequence of Erysipelothrix inopinata DSM 15511T.</title>
        <authorList>
            <person name="Hyun D.-W."/>
            <person name="Bae J.-W."/>
        </authorList>
    </citation>
    <scope>NUCLEOTIDE SEQUENCE [LARGE SCALE GENOMIC DNA]</scope>
    <source>
        <strain evidence="4 5">DSM 15511</strain>
    </source>
</reference>
<gene>
    <name evidence="4" type="ORF">H9L01_00440</name>
</gene>
<protein>
    <submittedName>
        <fullName evidence="4">TetR/AcrR family transcriptional regulator</fullName>
    </submittedName>
</protein>
<keyword evidence="5" id="KW-1185">Reference proteome</keyword>
<accession>A0A7G9RZ55</accession>
<dbReference type="PANTHER" id="PTHR43479">
    <property type="entry name" value="ACREF/ENVCD OPERON REPRESSOR-RELATED"/>
    <property type="match status" value="1"/>
</dbReference>
<dbReference type="SUPFAM" id="SSF48498">
    <property type="entry name" value="Tetracyclin repressor-like, C-terminal domain"/>
    <property type="match status" value="1"/>
</dbReference>
<dbReference type="InterPro" id="IPR036271">
    <property type="entry name" value="Tet_transcr_reg_TetR-rel_C_sf"/>
</dbReference>
<dbReference type="EMBL" id="CP060715">
    <property type="protein sequence ID" value="QNN60880.1"/>
    <property type="molecule type" value="Genomic_DNA"/>
</dbReference>
<evidence type="ECO:0000259" key="3">
    <source>
        <dbReference type="PROSITE" id="PS50977"/>
    </source>
</evidence>
<dbReference type="Gene3D" id="1.10.357.10">
    <property type="entry name" value="Tetracycline Repressor, domain 2"/>
    <property type="match status" value="1"/>
</dbReference>
<keyword evidence="1 2" id="KW-0238">DNA-binding</keyword>
<dbReference type="Proteomes" id="UP000515928">
    <property type="component" value="Chromosome"/>
</dbReference>
<name>A0A7G9RZ55_9FIRM</name>
<sequence>MDKFETLSKEKQNRIINAGLHQFSKYGYQKANTEDIAYEAHIAKGLLFYYFKNKEAFYLYLCDFCESYFMEEFSKGIDTTITDFFDFIEATIISKVDIIKTYPYMFDFCMMLTLARQKDNQKANDFLVSLMSQSYEESFRHIDFSKFKEDVEPMEILQMILWLSEGYLLDKQRLDQPITLEELLINAQKWQAMFKSVSYKEEFL</sequence>
<proteinExistence type="predicted"/>
<dbReference type="PANTHER" id="PTHR43479:SF11">
    <property type="entry name" value="ACREF_ENVCD OPERON REPRESSOR-RELATED"/>
    <property type="match status" value="1"/>
</dbReference>
<dbReference type="Pfam" id="PF00440">
    <property type="entry name" value="TetR_N"/>
    <property type="match status" value="1"/>
</dbReference>
<dbReference type="InterPro" id="IPR009057">
    <property type="entry name" value="Homeodomain-like_sf"/>
</dbReference>
<evidence type="ECO:0000256" key="1">
    <source>
        <dbReference type="ARBA" id="ARBA00023125"/>
    </source>
</evidence>
<organism evidence="4 5">
    <name type="scientific">Erysipelothrix inopinata</name>
    <dbReference type="NCBI Taxonomy" id="225084"/>
    <lineage>
        <taxon>Bacteria</taxon>
        <taxon>Bacillati</taxon>
        <taxon>Bacillota</taxon>
        <taxon>Erysipelotrichia</taxon>
        <taxon>Erysipelotrichales</taxon>
        <taxon>Erysipelotrichaceae</taxon>
        <taxon>Erysipelothrix</taxon>
    </lineage>
</organism>
<dbReference type="SUPFAM" id="SSF46689">
    <property type="entry name" value="Homeodomain-like"/>
    <property type="match status" value="1"/>
</dbReference>
<dbReference type="PROSITE" id="PS50977">
    <property type="entry name" value="HTH_TETR_2"/>
    <property type="match status" value="1"/>
</dbReference>
<evidence type="ECO:0000256" key="2">
    <source>
        <dbReference type="PROSITE-ProRule" id="PRU00335"/>
    </source>
</evidence>
<dbReference type="RefSeq" id="WP_187534000.1">
    <property type="nucleotide sequence ID" value="NZ_CBCSHU010000009.1"/>
</dbReference>
<dbReference type="Gene3D" id="1.10.10.60">
    <property type="entry name" value="Homeodomain-like"/>
    <property type="match status" value="1"/>
</dbReference>
<feature type="domain" description="HTH tetR-type" evidence="3">
    <location>
        <begin position="9"/>
        <end position="69"/>
    </location>
</feature>
<dbReference type="InterPro" id="IPR050624">
    <property type="entry name" value="HTH-type_Tx_Regulator"/>
</dbReference>